<evidence type="ECO:0000256" key="2">
    <source>
        <dbReference type="ARBA" id="ARBA00009636"/>
    </source>
</evidence>
<name>R0KKY8_NOSB1</name>
<keyword evidence="7 9" id="KW-0342">GTP-binding</keyword>
<dbReference type="InterPro" id="IPR017975">
    <property type="entry name" value="Tubulin_CS"/>
</dbReference>
<dbReference type="InterPro" id="IPR036525">
    <property type="entry name" value="Tubulin/FtsZ_GTPase_sf"/>
</dbReference>
<evidence type="ECO:0000259" key="10">
    <source>
        <dbReference type="SMART" id="SM00864"/>
    </source>
</evidence>
<dbReference type="PRINTS" id="PR01164">
    <property type="entry name" value="GAMMATUBULIN"/>
</dbReference>
<dbReference type="InterPro" id="IPR037103">
    <property type="entry name" value="Tubulin/FtsZ-like_C"/>
</dbReference>
<dbReference type="InterPro" id="IPR003008">
    <property type="entry name" value="Tubulin_FtsZ_GTPase"/>
</dbReference>
<dbReference type="GO" id="GO:0005874">
    <property type="term" value="C:microtubule"/>
    <property type="evidence" value="ECO:0007669"/>
    <property type="project" value="UniProtKB-KW"/>
</dbReference>
<keyword evidence="8" id="KW-0206">Cytoskeleton</keyword>
<dbReference type="Gene3D" id="1.10.287.600">
    <property type="entry name" value="Helix hairpin bin"/>
    <property type="match status" value="1"/>
</dbReference>
<keyword evidence="6 9" id="KW-0547">Nucleotide-binding</keyword>
<dbReference type="EMBL" id="KB910219">
    <property type="protein sequence ID" value="EOB11286.1"/>
    <property type="molecule type" value="Genomic_DNA"/>
</dbReference>
<dbReference type="AlphaFoldDB" id="R0KKY8"/>
<dbReference type="Gene3D" id="3.40.50.1440">
    <property type="entry name" value="Tubulin/FtsZ, GTPase domain"/>
    <property type="match status" value="1"/>
</dbReference>
<dbReference type="SMART" id="SM00864">
    <property type="entry name" value="Tubulin"/>
    <property type="match status" value="1"/>
</dbReference>
<keyword evidence="12" id="KW-1185">Reference proteome</keyword>
<dbReference type="Pfam" id="PF00091">
    <property type="entry name" value="Tubulin"/>
    <property type="match status" value="1"/>
</dbReference>
<dbReference type="CDD" id="cd02188">
    <property type="entry name" value="gamma_tubulin"/>
    <property type="match status" value="1"/>
</dbReference>
<evidence type="ECO:0000313" key="11">
    <source>
        <dbReference type="EMBL" id="EOB11286.1"/>
    </source>
</evidence>
<dbReference type="Gene3D" id="3.30.1330.20">
    <property type="entry name" value="Tubulin/FtsZ, C-terminal domain"/>
    <property type="match status" value="1"/>
</dbReference>
<feature type="domain" description="Tubulin/FtsZ GTPase" evidence="10">
    <location>
        <begin position="46"/>
        <end position="240"/>
    </location>
</feature>
<evidence type="ECO:0000256" key="5">
    <source>
        <dbReference type="ARBA" id="ARBA00022701"/>
    </source>
</evidence>
<dbReference type="InterPro" id="IPR000217">
    <property type="entry name" value="Tubulin"/>
</dbReference>
<dbReference type="InterPro" id="IPR002454">
    <property type="entry name" value="Gamma_tubulin"/>
</dbReference>
<dbReference type="Pfam" id="PF03953">
    <property type="entry name" value="Tubulin_C"/>
    <property type="match status" value="1"/>
</dbReference>
<dbReference type="InterPro" id="IPR023123">
    <property type="entry name" value="Tubulin_C"/>
</dbReference>
<sequence length="432" mass="48770">MRETVTLQIGQCGNQMATEFWKNISKEHGIDQEGLLTVADDLNDRKDIFYYQSDDNRFIPRALLFDLEPRVLSNLVSLFNKENIFMPNEGGGAGNNWAHGYYVAQKHKEDVMEVIQREVEGCDSLESFMVCHSIAGGTGSGFGSFLLEQLSEFFPKKIKQTYSIFPNNNESSDVVVQPYNSMLTLDKLNEYADSIVVMDNTALGRHTLDSLRVETPTYEHINSLISTVMGAATSTIRFPNYTYSDLTSIHSTLIPFESLKFVIPAYTPFVFDELSRIVRKTSCHEVLRKLYLPKTKLATFETSKSTAIISTLNILNGVEDPNDVQKAILRLQDSSLVNFVPWMPNSLGISLTRSIKTRINSSRVSGLSLTNTTGTSSLLSKIVGQFDKLRKQKAFVEIYRKFGVELQNFDECREKVCEIIERYSKAELPSAF</sequence>
<evidence type="ECO:0000256" key="4">
    <source>
        <dbReference type="ARBA" id="ARBA00022490"/>
    </source>
</evidence>
<evidence type="ECO:0000256" key="6">
    <source>
        <dbReference type="ARBA" id="ARBA00022741"/>
    </source>
</evidence>
<keyword evidence="5 9" id="KW-0493">Microtubule</keyword>
<evidence type="ECO:0000256" key="1">
    <source>
        <dbReference type="ARBA" id="ARBA00004267"/>
    </source>
</evidence>
<comment type="function">
    <text evidence="9">Tubulin is the major constituent of microtubules, protein filaments consisting of alpha- and beta-tubulin heterodimers. Gamma-tubulin is a key component of the gamma-tubulin ring complex (gTuRC) which mediates microtubule nucleation. The gTuRC regulates the minus-end nucleation of alpha-beta tubulin heterodimers that grow into microtubule protafilaments, a critical step in centrosome duplication and spindle formation.</text>
</comment>
<dbReference type="Proteomes" id="UP000016927">
    <property type="component" value="Unassembled WGS sequence"/>
</dbReference>
<dbReference type="SUPFAM" id="SSF55307">
    <property type="entry name" value="Tubulin C-terminal domain-like"/>
    <property type="match status" value="1"/>
</dbReference>
<dbReference type="GO" id="GO:0000930">
    <property type="term" value="C:gamma-tubulin complex"/>
    <property type="evidence" value="ECO:0007669"/>
    <property type="project" value="InterPro"/>
</dbReference>
<dbReference type="InterPro" id="IPR018316">
    <property type="entry name" value="Tubulin/FtsZ_2-layer-sand-dom"/>
</dbReference>
<protein>
    <recommendedName>
        <fullName evidence="3 9">Tubulin gamma chain</fullName>
    </recommendedName>
</protein>
<accession>R0KKY8</accession>
<comment type="similarity">
    <text evidence="2 9">Belongs to the tubulin family.</text>
</comment>
<dbReference type="SUPFAM" id="SSF52490">
    <property type="entry name" value="Tubulin nucleotide-binding domain-like"/>
    <property type="match status" value="1"/>
</dbReference>
<keyword evidence="4" id="KW-0963">Cytoplasm</keyword>
<dbReference type="PRINTS" id="PR01161">
    <property type="entry name" value="TUBULIN"/>
</dbReference>
<evidence type="ECO:0000313" key="12">
    <source>
        <dbReference type="Proteomes" id="UP000016927"/>
    </source>
</evidence>
<dbReference type="OMA" id="QTYSIFP"/>
<comment type="subcellular location">
    <subcellularLocation>
        <location evidence="1">Cytoplasm</location>
        <location evidence="1">Cytoskeleton</location>
        <location evidence="1">Microtubule organizing center</location>
    </subcellularLocation>
</comment>
<dbReference type="VEuPathDB" id="MicrosporidiaDB:NBO_1312g0002"/>
<dbReference type="HOGENOM" id="CLU_015718_1_0_1"/>
<evidence type="ECO:0000256" key="7">
    <source>
        <dbReference type="ARBA" id="ARBA00023134"/>
    </source>
</evidence>
<evidence type="ECO:0000256" key="9">
    <source>
        <dbReference type="RuleBase" id="RU000352"/>
    </source>
</evidence>
<dbReference type="InterPro" id="IPR008280">
    <property type="entry name" value="Tub_FtsZ_C"/>
</dbReference>
<evidence type="ECO:0000256" key="3">
    <source>
        <dbReference type="ARBA" id="ARBA00018848"/>
    </source>
</evidence>
<dbReference type="GO" id="GO:0031122">
    <property type="term" value="P:cytoplasmic microtubule organization"/>
    <property type="evidence" value="ECO:0007669"/>
    <property type="project" value="InterPro"/>
</dbReference>
<proteinExistence type="inferred from homology"/>
<dbReference type="PROSITE" id="PS00227">
    <property type="entry name" value="TUBULIN"/>
    <property type="match status" value="1"/>
</dbReference>
<dbReference type="PANTHER" id="PTHR11588">
    <property type="entry name" value="TUBULIN"/>
    <property type="match status" value="1"/>
</dbReference>
<dbReference type="OrthoDB" id="10249382at2759"/>
<evidence type="ECO:0000256" key="8">
    <source>
        <dbReference type="ARBA" id="ARBA00023212"/>
    </source>
</evidence>
<dbReference type="STRING" id="578461.R0KKY8"/>
<gene>
    <name evidence="11" type="primary">TBG</name>
    <name evidence="11" type="ORF">NBO_1312g0002</name>
</gene>
<dbReference type="GO" id="GO:0005525">
    <property type="term" value="F:GTP binding"/>
    <property type="evidence" value="ECO:0007669"/>
    <property type="project" value="UniProtKB-UniRule"/>
</dbReference>
<reference evidence="11 12" key="1">
    <citation type="journal article" date="2013" name="BMC Genomics">
        <title>Comparative genomics of parasitic silkworm microsporidia reveal an association between genome expansion and host adaptation.</title>
        <authorList>
            <person name="Pan G."/>
            <person name="Xu J."/>
            <person name="Li T."/>
            <person name="Xia Q."/>
            <person name="Liu S.L."/>
            <person name="Zhang G."/>
            <person name="Li S."/>
            <person name="Li C."/>
            <person name="Liu H."/>
            <person name="Yang L."/>
            <person name="Liu T."/>
            <person name="Zhang X."/>
            <person name="Wu Z."/>
            <person name="Fan W."/>
            <person name="Dang X."/>
            <person name="Xiang H."/>
            <person name="Tao M."/>
            <person name="Li Y."/>
            <person name="Hu J."/>
            <person name="Li Z."/>
            <person name="Lin L."/>
            <person name="Luo J."/>
            <person name="Geng L."/>
            <person name="Wang L."/>
            <person name="Long M."/>
            <person name="Wan Y."/>
            <person name="He N."/>
            <person name="Zhang Z."/>
            <person name="Lu C."/>
            <person name="Keeling P.J."/>
            <person name="Wang J."/>
            <person name="Xiang Z."/>
            <person name="Zhou Z."/>
        </authorList>
    </citation>
    <scope>NUCLEOTIDE SEQUENCE [LARGE SCALE GENOMIC DNA]</scope>
    <source>
        <strain evidence="12">CQ1 / CVCC 102059</strain>
    </source>
</reference>
<dbReference type="GO" id="GO:0007020">
    <property type="term" value="P:microtubule nucleation"/>
    <property type="evidence" value="ECO:0007669"/>
    <property type="project" value="InterPro"/>
</dbReference>
<organism evidence="11 12">
    <name type="scientific">Nosema bombycis (strain CQ1 / CVCC 102059)</name>
    <name type="common">Microsporidian parasite</name>
    <name type="synonym">Pebrine of silkworm</name>
    <dbReference type="NCBI Taxonomy" id="578461"/>
    <lineage>
        <taxon>Eukaryota</taxon>
        <taxon>Fungi</taxon>
        <taxon>Fungi incertae sedis</taxon>
        <taxon>Microsporidia</taxon>
        <taxon>Nosematidae</taxon>
        <taxon>Nosema</taxon>
    </lineage>
</organism>